<accession>A0A8S5QBX5</accession>
<proteinExistence type="predicted"/>
<organism evidence="1">
    <name type="scientific">Siphoviridae sp. ctKyp3</name>
    <dbReference type="NCBI Taxonomy" id="2825447"/>
    <lineage>
        <taxon>Viruses</taxon>
        <taxon>Duplodnaviria</taxon>
        <taxon>Heunggongvirae</taxon>
        <taxon>Uroviricota</taxon>
        <taxon>Caudoviricetes</taxon>
    </lineage>
</organism>
<sequence>MTKTGEVLVKNDYNIDNRKTQHIVIKYIC</sequence>
<dbReference type="EMBL" id="BK015620">
    <property type="protein sequence ID" value="DAE16339.1"/>
    <property type="molecule type" value="Genomic_DNA"/>
</dbReference>
<evidence type="ECO:0000313" key="1">
    <source>
        <dbReference type="EMBL" id="DAE16339.1"/>
    </source>
</evidence>
<name>A0A8S5QBX5_9CAUD</name>
<protein>
    <submittedName>
        <fullName evidence="1">Uncharacterized protein</fullName>
    </submittedName>
</protein>
<reference evidence="1" key="1">
    <citation type="journal article" date="2021" name="Proc. Natl. Acad. Sci. U.S.A.">
        <title>A Catalog of Tens of Thousands of Viruses from Human Metagenomes Reveals Hidden Associations with Chronic Diseases.</title>
        <authorList>
            <person name="Tisza M.J."/>
            <person name="Buck C.B."/>
        </authorList>
    </citation>
    <scope>NUCLEOTIDE SEQUENCE</scope>
    <source>
        <strain evidence="1">CtKyp3</strain>
    </source>
</reference>